<name>A0A397IV11_9GLOM</name>
<keyword evidence="2" id="KW-1185">Reference proteome</keyword>
<comment type="caution">
    <text evidence="1">The sequence shown here is derived from an EMBL/GenBank/DDBJ whole genome shotgun (WGS) entry which is preliminary data.</text>
</comment>
<proteinExistence type="predicted"/>
<gene>
    <name evidence="1" type="ORF">Glove_193g43</name>
</gene>
<dbReference type="AlphaFoldDB" id="A0A397IV11"/>
<reference evidence="1 2" key="1">
    <citation type="submission" date="2018-08" db="EMBL/GenBank/DDBJ databases">
        <title>Genome and evolution of the arbuscular mycorrhizal fungus Diversispora epigaea (formerly Glomus versiforme) and its bacterial endosymbionts.</title>
        <authorList>
            <person name="Sun X."/>
            <person name="Fei Z."/>
            <person name="Harrison M."/>
        </authorList>
    </citation>
    <scope>NUCLEOTIDE SEQUENCE [LARGE SCALE GENOMIC DNA]</scope>
    <source>
        <strain evidence="1 2">IT104</strain>
    </source>
</reference>
<accession>A0A397IV11</accession>
<dbReference type="OrthoDB" id="2440360at2759"/>
<protein>
    <submittedName>
        <fullName evidence="1">Uncharacterized protein</fullName>
    </submittedName>
</protein>
<organism evidence="1 2">
    <name type="scientific">Diversispora epigaea</name>
    <dbReference type="NCBI Taxonomy" id="1348612"/>
    <lineage>
        <taxon>Eukaryota</taxon>
        <taxon>Fungi</taxon>
        <taxon>Fungi incertae sedis</taxon>
        <taxon>Mucoromycota</taxon>
        <taxon>Glomeromycotina</taxon>
        <taxon>Glomeromycetes</taxon>
        <taxon>Diversisporales</taxon>
        <taxon>Diversisporaceae</taxon>
        <taxon>Diversispora</taxon>
    </lineage>
</organism>
<sequence>MAYSISIIDHIRTILNNLQIASQLYFGPGIETDKKSEFWHGTIWQESPLFGITSITVNRKMYYTGTSIIFKSDINNEKISFGRIRAIVYNEDKEILIKVEIYLEFHELPQTLQKKKIFLNNILWLYENQFIFILPKNLVTSQEILFDDNDEYINNQNNYIIKEILYKKPGTEATWITRHIKFRHFLPLEYIQEPKNFKNLPVKKIFLDLYFDDFGTYRTVYHFLGDVYIQVGNMPFDLRKLLKNHFIIGFVPFGASFNELINTGNDLCGIKRHSANHGCRNCFVLREQLFDKNYDCLQNARYLHQIKKLRQQSNLLKSIQEKKDFATKYRISIQPSPFSYLKFNPFQQIPQDAYHAVSGKIARLMEITMDLLSESGKKLFIKNWKYFEFPSTWSKMPSPTSYSRSHFMIVPKKIIEVWSKMAICTKTIFSLSFLNDDYKKLEILLQEEHDLLIKIFPKFKNLSNMHINFHLIQHALSYANLINISVGIKEMVHRTFKNFAPHTNKKEIDFDLIKRYITIEGIRNFFDNNPNYKNFNLFNNWYITSGLNISEDSLTISVYSKYKGFSTAKKKEIQNFNLNNISIHLLHAYTNQLKKEGLLINKKIKFYNSIYYEVKNENGAINKIKIKSGDMIETL</sequence>
<evidence type="ECO:0000313" key="2">
    <source>
        <dbReference type="Proteomes" id="UP000266861"/>
    </source>
</evidence>
<evidence type="ECO:0000313" key="1">
    <source>
        <dbReference type="EMBL" id="RHZ76773.1"/>
    </source>
</evidence>
<dbReference type="Proteomes" id="UP000266861">
    <property type="component" value="Unassembled WGS sequence"/>
</dbReference>
<dbReference type="STRING" id="1348612.A0A397IV11"/>
<dbReference type="EMBL" id="PQFF01000181">
    <property type="protein sequence ID" value="RHZ76773.1"/>
    <property type="molecule type" value="Genomic_DNA"/>
</dbReference>